<feature type="domain" description="Protein kinase" evidence="8">
    <location>
        <begin position="159"/>
        <end position="472"/>
    </location>
</feature>
<dbReference type="Pfam" id="PF00069">
    <property type="entry name" value="Pkinase"/>
    <property type="match status" value="1"/>
</dbReference>
<dbReference type="InterPro" id="IPR011990">
    <property type="entry name" value="TPR-like_helical_dom_sf"/>
</dbReference>
<keyword evidence="2" id="KW-0547">Nucleotide-binding</keyword>
<gene>
    <name evidence="10" type="ORF">CDN99_25440</name>
</gene>
<evidence type="ECO:0000313" key="11">
    <source>
        <dbReference type="Proteomes" id="UP000197468"/>
    </source>
</evidence>
<evidence type="ECO:0000256" key="7">
    <source>
        <dbReference type="SAM" id="Coils"/>
    </source>
</evidence>
<feature type="domain" description="OmpR/PhoB-type" evidence="9">
    <location>
        <begin position="34"/>
        <end position="130"/>
    </location>
</feature>
<evidence type="ECO:0000256" key="6">
    <source>
        <dbReference type="PROSITE-ProRule" id="PRU01091"/>
    </source>
</evidence>
<dbReference type="GO" id="GO:0004674">
    <property type="term" value="F:protein serine/threonine kinase activity"/>
    <property type="evidence" value="ECO:0007669"/>
    <property type="project" value="TreeGrafter"/>
</dbReference>
<dbReference type="InterPro" id="IPR016032">
    <property type="entry name" value="Sig_transdc_resp-reg_C-effctor"/>
</dbReference>
<evidence type="ECO:0000256" key="5">
    <source>
        <dbReference type="ARBA" id="ARBA00023125"/>
    </source>
</evidence>
<evidence type="ECO:0000259" key="9">
    <source>
        <dbReference type="PROSITE" id="PS51755"/>
    </source>
</evidence>
<keyword evidence="11" id="KW-1185">Reference proteome</keyword>
<dbReference type="SMART" id="SM00220">
    <property type="entry name" value="S_TKc"/>
    <property type="match status" value="1"/>
</dbReference>
<evidence type="ECO:0000256" key="4">
    <source>
        <dbReference type="ARBA" id="ARBA00022840"/>
    </source>
</evidence>
<dbReference type="AlphaFoldDB" id="A0A246IUB8"/>
<organism evidence="10 11">
    <name type="scientific">Roseateles aquatilis</name>
    <dbReference type="NCBI Taxonomy" id="431061"/>
    <lineage>
        <taxon>Bacteria</taxon>
        <taxon>Pseudomonadati</taxon>
        <taxon>Pseudomonadota</taxon>
        <taxon>Betaproteobacteria</taxon>
        <taxon>Burkholderiales</taxon>
        <taxon>Sphaerotilaceae</taxon>
        <taxon>Roseateles</taxon>
    </lineage>
</organism>
<dbReference type="SUPFAM" id="SSF56112">
    <property type="entry name" value="Protein kinase-like (PK-like)"/>
    <property type="match status" value="1"/>
</dbReference>
<dbReference type="Pfam" id="PF13424">
    <property type="entry name" value="TPR_12"/>
    <property type="match status" value="1"/>
</dbReference>
<name>A0A246IUB8_9BURK</name>
<dbReference type="SMART" id="SM00862">
    <property type="entry name" value="Trans_reg_C"/>
    <property type="match status" value="1"/>
</dbReference>
<keyword evidence="4" id="KW-0067">ATP-binding</keyword>
<protein>
    <submittedName>
        <fullName evidence="10">Uncharacterized protein</fullName>
    </submittedName>
</protein>
<dbReference type="Gene3D" id="1.25.40.10">
    <property type="entry name" value="Tetratricopeptide repeat domain"/>
    <property type="match status" value="2"/>
</dbReference>
<dbReference type="GO" id="GO:0006355">
    <property type="term" value="P:regulation of DNA-templated transcription"/>
    <property type="evidence" value="ECO:0007669"/>
    <property type="project" value="InterPro"/>
</dbReference>
<dbReference type="EMBL" id="NIOF01000019">
    <property type="protein sequence ID" value="OWQ83812.1"/>
    <property type="molecule type" value="Genomic_DNA"/>
</dbReference>
<dbReference type="PROSITE" id="PS51755">
    <property type="entry name" value="OMPR_PHOB"/>
    <property type="match status" value="1"/>
</dbReference>
<evidence type="ECO:0000313" key="10">
    <source>
        <dbReference type="EMBL" id="OWQ83812.1"/>
    </source>
</evidence>
<dbReference type="PANTHER" id="PTHR43289">
    <property type="entry name" value="MITOGEN-ACTIVATED PROTEIN KINASE KINASE KINASE 20-RELATED"/>
    <property type="match status" value="1"/>
</dbReference>
<keyword evidence="7" id="KW-0175">Coiled coil</keyword>
<evidence type="ECO:0000259" key="8">
    <source>
        <dbReference type="PROSITE" id="PS50011"/>
    </source>
</evidence>
<evidence type="ECO:0000256" key="1">
    <source>
        <dbReference type="ARBA" id="ARBA00022679"/>
    </source>
</evidence>
<comment type="caution">
    <text evidence="10">The sequence shown here is derived from an EMBL/GenBank/DDBJ whole genome shotgun (WGS) entry which is preliminary data.</text>
</comment>
<feature type="DNA-binding region" description="OmpR/PhoB-type" evidence="6">
    <location>
        <begin position="34"/>
        <end position="130"/>
    </location>
</feature>
<dbReference type="InterPro" id="IPR000719">
    <property type="entry name" value="Prot_kinase_dom"/>
</dbReference>
<dbReference type="CDD" id="cd00383">
    <property type="entry name" value="trans_reg_C"/>
    <property type="match status" value="1"/>
</dbReference>
<dbReference type="Pfam" id="PF00486">
    <property type="entry name" value="Trans_reg_C"/>
    <property type="match status" value="1"/>
</dbReference>
<dbReference type="InterPro" id="IPR001867">
    <property type="entry name" value="OmpR/PhoB-type_DNA-bd"/>
</dbReference>
<dbReference type="PROSITE" id="PS00108">
    <property type="entry name" value="PROTEIN_KINASE_ST"/>
    <property type="match status" value="1"/>
</dbReference>
<evidence type="ECO:0000256" key="2">
    <source>
        <dbReference type="ARBA" id="ARBA00022741"/>
    </source>
</evidence>
<proteinExistence type="predicted"/>
<reference evidence="10 11" key="1">
    <citation type="journal article" date="2008" name="Int. J. Syst. Evol. Microbiol.">
        <title>Description of Roseateles aquatilis sp. nov. and Roseateles terrae sp. nov., in the class Betaproteobacteria, and emended description of the genus Roseateles.</title>
        <authorList>
            <person name="Gomila M."/>
            <person name="Bowien B."/>
            <person name="Falsen E."/>
            <person name="Moore E.R."/>
            <person name="Lalucat J."/>
        </authorList>
    </citation>
    <scope>NUCLEOTIDE SEQUENCE [LARGE SCALE GENOMIC DNA]</scope>
    <source>
        <strain evidence="10 11">CCUG 48205</strain>
    </source>
</reference>
<dbReference type="InterPro" id="IPR011009">
    <property type="entry name" value="Kinase-like_dom_sf"/>
</dbReference>
<dbReference type="GO" id="GO:0005524">
    <property type="term" value="F:ATP binding"/>
    <property type="evidence" value="ECO:0007669"/>
    <property type="project" value="UniProtKB-KW"/>
</dbReference>
<dbReference type="Gene3D" id="1.10.510.10">
    <property type="entry name" value="Transferase(Phosphotransferase) domain 1"/>
    <property type="match status" value="1"/>
</dbReference>
<dbReference type="InterPro" id="IPR036388">
    <property type="entry name" value="WH-like_DNA-bd_sf"/>
</dbReference>
<dbReference type="Gene3D" id="1.10.10.10">
    <property type="entry name" value="Winged helix-like DNA-binding domain superfamily/Winged helix DNA-binding domain"/>
    <property type="match status" value="1"/>
</dbReference>
<keyword evidence="1" id="KW-0808">Transferase</keyword>
<dbReference type="PANTHER" id="PTHR43289:SF6">
    <property type="entry name" value="SERINE_THREONINE-PROTEIN KINASE NEKL-3"/>
    <property type="match status" value="1"/>
</dbReference>
<dbReference type="Proteomes" id="UP000197468">
    <property type="component" value="Unassembled WGS sequence"/>
</dbReference>
<dbReference type="GO" id="GO:0000160">
    <property type="term" value="P:phosphorelay signal transduction system"/>
    <property type="evidence" value="ECO:0007669"/>
    <property type="project" value="InterPro"/>
</dbReference>
<dbReference type="SUPFAM" id="SSF48452">
    <property type="entry name" value="TPR-like"/>
    <property type="match status" value="2"/>
</dbReference>
<dbReference type="PROSITE" id="PS50011">
    <property type="entry name" value="PROTEIN_KINASE_DOM"/>
    <property type="match status" value="1"/>
</dbReference>
<feature type="coiled-coil region" evidence="7">
    <location>
        <begin position="411"/>
        <end position="451"/>
    </location>
</feature>
<keyword evidence="3" id="KW-0418">Kinase</keyword>
<sequence length="930" mass="102149">MGWTRRSAVAPGGLMAGPPPLSTLLVSVPMEKSAFSYRFGSAEFDEARFELRVAGLPVEVERRALEVLDYLLRHAGEVVTKDELLREVWAGRVTVDKVLPNAINKLRRALGETNAGHIATQARIGYRLDGPVTRTAVGRQFTSPLELAAGQPVPGRANFALLEQLGRTAGSEVWLGEHPKTHELRVYKFALDTTRLRALKREVTLLRLLQDGLEDPSRVVDVLDWNFETTPFFLECRYGGPTLAAWADEHLAALDQPARLALFLQIADAVAAAHAVGVLHKDLKPANVLVWGGAAAPQVRLTDFGSGHLMESDRLEQLGITRLGMTVEDGGAGDDATSGTPLYVAPELFVGHVPTVRSDVYALGVLLYQLLSGRVGQPMAPGWEAEIEDELLREDLRLATDGNPLRRLAGADELADRLRRLDERHVALRARREADETLRRDRELLARTEARRPIVRALFAVLVLGVAVAIWLQQEAVQARNAARVELQRAIALTRFLTEDLIGRVNPLVSAKGADTTLREVLTSARDRVGTRFGAQPETEAVIHQSLAAMFSAIDLLPDAEKEARSALALLEHSTSTSDHQGLQARAVLARVLSRLGRRDEAAQQLETLERLSAPLKDEPHARQRVAMTRSALLVDRNEFAKAVEELRAAIDGMDPAEPSVTALRDLLRLDLIHSLAMAGKLDEANEAGRQLIEEARGRKQQDNELLIALTRLAMTRAQGEDHAAVEQLLLQARPVIEARLGQSHSRHITLLNELMGVAFRRGDWPRAREYAQQVHERARAKLGDAHPLTYVTMVNWARVENEAGQPAQALDKARLAQQQLNRLVGPKGPQTQDAIFVLALVELQLGHTVRAQALIDQLDAEVLEATRATGNWPAGIDALRGVAMQQRGETAAARKTLDSALAVISADEESLDQPGRIYLVAKAAREKLR</sequence>
<accession>A0A246IUB8</accession>
<evidence type="ECO:0000256" key="3">
    <source>
        <dbReference type="ARBA" id="ARBA00022777"/>
    </source>
</evidence>
<keyword evidence="5 6" id="KW-0238">DNA-binding</keyword>
<dbReference type="SUPFAM" id="SSF46894">
    <property type="entry name" value="C-terminal effector domain of the bipartite response regulators"/>
    <property type="match status" value="1"/>
</dbReference>
<dbReference type="GO" id="GO:0003677">
    <property type="term" value="F:DNA binding"/>
    <property type="evidence" value="ECO:0007669"/>
    <property type="project" value="UniProtKB-UniRule"/>
</dbReference>
<dbReference type="InterPro" id="IPR008271">
    <property type="entry name" value="Ser/Thr_kinase_AS"/>
</dbReference>